<evidence type="ECO:0000256" key="6">
    <source>
        <dbReference type="ARBA" id="ARBA00023014"/>
    </source>
</evidence>
<dbReference type="InterPro" id="IPR000192">
    <property type="entry name" value="Aminotrans_V_dom"/>
</dbReference>
<evidence type="ECO:0000256" key="4">
    <source>
        <dbReference type="ARBA" id="ARBA00022898"/>
    </source>
</evidence>
<dbReference type="InterPro" id="IPR016454">
    <property type="entry name" value="Cysteine_dSase"/>
</dbReference>
<dbReference type="Gene3D" id="3.90.1150.10">
    <property type="entry name" value="Aspartate Aminotransferase, domain 1"/>
    <property type="match status" value="1"/>
</dbReference>
<reference evidence="9 10" key="1">
    <citation type="submission" date="2019-09" db="EMBL/GenBank/DDBJ databases">
        <title>In-depth cultivation of the pig gut microbiome towards novel bacterial diversity and tailored functional studies.</title>
        <authorList>
            <person name="Wylensek D."/>
            <person name="Hitch T.C.A."/>
            <person name="Clavel T."/>
        </authorList>
    </citation>
    <scope>NUCLEOTIDE SEQUENCE [LARGE SCALE GENOMIC DNA]</scope>
    <source>
        <strain evidence="9 10">WCA3-693-APC-4?</strain>
    </source>
</reference>
<name>A0A6N7XZ25_9FIRM</name>
<dbReference type="GO" id="GO:0031071">
    <property type="term" value="F:cysteine desulfurase activity"/>
    <property type="evidence" value="ECO:0007669"/>
    <property type="project" value="UniProtKB-ARBA"/>
</dbReference>
<dbReference type="GO" id="GO:0046872">
    <property type="term" value="F:metal ion binding"/>
    <property type="evidence" value="ECO:0007669"/>
    <property type="project" value="UniProtKB-KW"/>
</dbReference>
<dbReference type="Gene3D" id="3.40.640.10">
    <property type="entry name" value="Type I PLP-dependent aspartate aminotransferase-like (Major domain)"/>
    <property type="match status" value="1"/>
</dbReference>
<dbReference type="InterPro" id="IPR015421">
    <property type="entry name" value="PyrdxlP-dep_Trfase_major"/>
</dbReference>
<evidence type="ECO:0000313" key="10">
    <source>
        <dbReference type="Proteomes" id="UP000469523"/>
    </source>
</evidence>
<evidence type="ECO:0000256" key="1">
    <source>
        <dbReference type="ARBA" id="ARBA00001933"/>
    </source>
</evidence>
<gene>
    <name evidence="9" type="ORF">FYJ83_16625</name>
</gene>
<dbReference type="NCBIfam" id="NF002806">
    <property type="entry name" value="PRK02948.1"/>
    <property type="match status" value="1"/>
</dbReference>
<keyword evidence="3" id="KW-0479">Metal-binding</keyword>
<comment type="similarity">
    <text evidence="2">Belongs to the class-V pyridoxal-phosphate-dependent aminotransferase family. NifS/IscS subfamily.</text>
</comment>
<evidence type="ECO:0000256" key="5">
    <source>
        <dbReference type="ARBA" id="ARBA00023004"/>
    </source>
</evidence>
<dbReference type="FunFam" id="3.40.640.10:FF:000084">
    <property type="entry name" value="IscS-like cysteine desulfurase"/>
    <property type="match status" value="1"/>
</dbReference>
<accession>A0A6N7XZ25</accession>
<comment type="caution">
    <text evidence="9">The sequence shown here is derived from an EMBL/GenBank/DDBJ whole genome shotgun (WGS) entry which is preliminary data.</text>
</comment>
<dbReference type="Proteomes" id="UP000469523">
    <property type="component" value="Unassembled WGS sequence"/>
</dbReference>
<dbReference type="Pfam" id="PF00266">
    <property type="entry name" value="Aminotran_5"/>
    <property type="match status" value="1"/>
</dbReference>
<dbReference type="InterPro" id="IPR020578">
    <property type="entry name" value="Aminotrans_V_PyrdxlP_BS"/>
</dbReference>
<dbReference type="EMBL" id="VUNQ01000054">
    <property type="protein sequence ID" value="MSU03087.1"/>
    <property type="molecule type" value="Genomic_DNA"/>
</dbReference>
<dbReference type="GO" id="GO:0051536">
    <property type="term" value="F:iron-sulfur cluster binding"/>
    <property type="evidence" value="ECO:0007669"/>
    <property type="project" value="UniProtKB-KW"/>
</dbReference>
<proteinExistence type="inferred from homology"/>
<dbReference type="InterPro" id="IPR015424">
    <property type="entry name" value="PyrdxlP-dep_Trfase"/>
</dbReference>
<organism evidence="9 10">
    <name type="scientific">Tissierella pigra</name>
    <dbReference type="NCBI Taxonomy" id="2607614"/>
    <lineage>
        <taxon>Bacteria</taxon>
        <taxon>Bacillati</taxon>
        <taxon>Bacillota</taxon>
        <taxon>Tissierellia</taxon>
        <taxon>Tissierellales</taxon>
        <taxon>Tissierellaceae</taxon>
        <taxon>Tissierella</taxon>
    </lineage>
</organism>
<dbReference type="PANTHER" id="PTHR11601">
    <property type="entry name" value="CYSTEINE DESULFURYLASE FAMILY MEMBER"/>
    <property type="match status" value="1"/>
</dbReference>
<dbReference type="AlphaFoldDB" id="A0A6N7XZ25"/>
<dbReference type="RefSeq" id="WP_154442537.1">
    <property type="nucleotide sequence ID" value="NZ_VUNQ01000054.1"/>
</dbReference>
<evidence type="ECO:0000256" key="3">
    <source>
        <dbReference type="ARBA" id="ARBA00022723"/>
    </source>
</evidence>
<evidence type="ECO:0000256" key="2">
    <source>
        <dbReference type="ARBA" id="ARBA00006490"/>
    </source>
</evidence>
<dbReference type="PROSITE" id="PS00595">
    <property type="entry name" value="AA_TRANSFER_CLASS_5"/>
    <property type="match status" value="1"/>
</dbReference>
<evidence type="ECO:0000259" key="8">
    <source>
        <dbReference type="Pfam" id="PF00266"/>
    </source>
</evidence>
<evidence type="ECO:0000256" key="7">
    <source>
        <dbReference type="RuleBase" id="RU004504"/>
    </source>
</evidence>
<protein>
    <submittedName>
        <fullName evidence="9">Cysteine desulfurase</fullName>
    </submittedName>
</protein>
<dbReference type="InterPro" id="IPR015422">
    <property type="entry name" value="PyrdxlP-dep_Trfase_small"/>
</dbReference>
<dbReference type="PIRSF" id="PIRSF005572">
    <property type="entry name" value="NifS"/>
    <property type="match status" value="1"/>
</dbReference>
<comment type="cofactor">
    <cofactor evidence="1 7">
        <name>pyridoxal 5'-phosphate</name>
        <dbReference type="ChEBI" id="CHEBI:597326"/>
    </cofactor>
</comment>
<keyword evidence="10" id="KW-1185">Reference proteome</keyword>
<keyword evidence="6" id="KW-0411">Iron-sulfur</keyword>
<keyword evidence="5" id="KW-0408">Iron</keyword>
<sequence>MIYLDNCATTRLRKEVVEIMQRSMIEDFGNPSSLHRLGMKSEQKIKSAREHIANFLNVDKNEIYFTSGGTESNNISIQSITNKLKKRGNHIITTKIEHPSVLNIMKNYEQQDFNVTYLSVDTQGYISLEELKDNIRNDTILVSIMHVNNEIGSVQPVSKIKDIIKKINPNTLFHVDGIQGFGKVELDLKKWEIDCYSFSGHKIHGPKGIGGLFIDKKHSLLPLVFGGNQERGLRSGTENLTGIIGFGEAVRVMNESHKIESNYVIELKEYFARKIETEIPYIKFNTSLDKNSSPYIINISFKHVRGEILLHYLENKEIYVSTTSACSSKGTEKSHVLKSIGLGNEEIEGSIRFCFSYENTIEDLDYTVKVLKESVEDIRQITMR</sequence>
<dbReference type="SUPFAM" id="SSF53383">
    <property type="entry name" value="PLP-dependent transferases"/>
    <property type="match status" value="1"/>
</dbReference>
<evidence type="ECO:0000313" key="9">
    <source>
        <dbReference type="EMBL" id="MSU03087.1"/>
    </source>
</evidence>
<dbReference type="PANTHER" id="PTHR11601:SF50">
    <property type="entry name" value="CYSTEINE DESULFURASE ISCS 2-RELATED"/>
    <property type="match status" value="1"/>
</dbReference>
<keyword evidence="4" id="KW-0663">Pyridoxal phosphate</keyword>
<dbReference type="Gene3D" id="1.10.260.50">
    <property type="match status" value="1"/>
</dbReference>
<feature type="domain" description="Aminotransferase class V" evidence="8">
    <location>
        <begin position="2"/>
        <end position="366"/>
    </location>
</feature>